<evidence type="ECO:0000313" key="2">
    <source>
        <dbReference type="Proteomes" id="UP000001037"/>
    </source>
</evidence>
<dbReference type="Pfam" id="PF10007">
    <property type="entry name" value="DUF2250"/>
    <property type="match status" value="3"/>
</dbReference>
<dbReference type="KEGG" id="pfm:Pyrfu_1132"/>
<sequence length="322" mass="37128">MEHGLDGLSLKVLLHLYEYGPDTPKLMCRRLLGERTQLDPALLERVLEAIAEKGLVKRMQSKTVPKNTATSSIKPWIKVRVKSSEVRRHGQYYELAREGEKLAKRVRDLLRSMAGGEGVQPHVLLSLSPLHTYILLHLRMTCTDYAKSIARTVKMPIEDVVLTLDRLEELGLIERVHGSALKRTEAKLKLSHEVRKHHTYYKLSRSGEMLVRSVKRHGLIEKWLALITGHSKAHQLLQFLSEAEHEHIVAIAQALSLQLEEAQRLIDKLIELGLVAETKPKVLKMKHRRAKPKKETRCLHRYYRLTRLAELLIRYSTRARED</sequence>
<gene>
    <name evidence="1" type="ordered locus">Pyrfu_1132</name>
</gene>
<evidence type="ECO:0000313" key="1">
    <source>
        <dbReference type="EMBL" id="AEM38998.1"/>
    </source>
</evidence>
<dbReference type="HOGENOM" id="CLU_862264_0_0_2"/>
<proteinExistence type="predicted"/>
<dbReference type="InterPro" id="IPR036390">
    <property type="entry name" value="WH_DNA-bd_sf"/>
</dbReference>
<dbReference type="GeneID" id="11139610"/>
<organism evidence="1 2">
    <name type="scientific">Pyrolobus fumarii (strain DSM 11204 / 1A)</name>
    <dbReference type="NCBI Taxonomy" id="694429"/>
    <lineage>
        <taxon>Archaea</taxon>
        <taxon>Thermoproteota</taxon>
        <taxon>Thermoprotei</taxon>
        <taxon>Desulfurococcales</taxon>
        <taxon>Pyrodictiaceae</taxon>
        <taxon>Pyrolobus</taxon>
    </lineage>
</organism>
<dbReference type="OrthoDB" id="55886at2157"/>
<name>G0EFH4_PYRF1</name>
<dbReference type="AlphaFoldDB" id="G0EFH4"/>
<protein>
    <recommendedName>
        <fullName evidence="3">DUF2250 domain-containing protein</fullName>
    </recommendedName>
</protein>
<dbReference type="EMBL" id="CP002838">
    <property type="protein sequence ID" value="AEM38998.1"/>
    <property type="molecule type" value="Genomic_DNA"/>
</dbReference>
<dbReference type="RefSeq" id="WP_014026675.1">
    <property type="nucleotide sequence ID" value="NC_015931.1"/>
</dbReference>
<reference evidence="1 2" key="1">
    <citation type="journal article" date="2011" name="Stand. Genomic Sci.">
        <title>Complete genome sequence of the hyperthermophilic chemolithoautotroph Pyrolobus fumarii type strain (1A).</title>
        <authorList>
            <person name="Anderson I."/>
            <person name="Goker M."/>
            <person name="Nolan M."/>
            <person name="Lucas S."/>
            <person name="Hammon N."/>
            <person name="Deshpande S."/>
            <person name="Cheng J.F."/>
            <person name="Tapia R."/>
            <person name="Han C."/>
            <person name="Goodwin L."/>
            <person name="Pitluck S."/>
            <person name="Huntemann M."/>
            <person name="Liolios K."/>
            <person name="Ivanova N."/>
            <person name="Pagani I."/>
            <person name="Mavromatis K."/>
            <person name="Ovchinikova G."/>
            <person name="Pati A."/>
            <person name="Chen A."/>
            <person name="Palaniappan K."/>
            <person name="Land M."/>
            <person name="Hauser L."/>
            <person name="Brambilla E.M."/>
            <person name="Huber H."/>
            <person name="Yasawong M."/>
            <person name="Rohde M."/>
            <person name="Spring S."/>
            <person name="Abt B."/>
            <person name="Sikorski J."/>
            <person name="Wirth R."/>
            <person name="Detter J.C."/>
            <person name="Woyke T."/>
            <person name="Bristow J."/>
            <person name="Eisen J.A."/>
            <person name="Markowitz V."/>
            <person name="Hugenholtz P."/>
            <person name="Kyrpides N.C."/>
            <person name="Klenk H.P."/>
            <person name="Lapidus A."/>
        </authorList>
    </citation>
    <scope>NUCLEOTIDE SEQUENCE [LARGE SCALE GENOMIC DNA]</scope>
    <source>
        <strain evidence="2">DSM 11204 / 1A</strain>
    </source>
</reference>
<keyword evidence="2" id="KW-1185">Reference proteome</keyword>
<dbReference type="SUPFAM" id="SSF46785">
    <property type="entry name" value="Winged helix' DNA-binding domain"/>
    <property type="match status" value="1"/>
</dbReference>
<dbReference type="InterPro" id="IPR019254">
    <property type="entry name" value="DUF2250"/>
</dbReference>
<dbReference type="InParanoid" id="G0EFH4"/>
<dbReference type="eggNOG" id="arCOG03698">
    <property type="taxonomic scope" value="Archaea"/>
</dbReference>
<dbReference type="eggNOG" id="arCOG05388">
    <property type="taxonomic scope" value="Archaea"/>
</dbReference>
<accession>G0EFH4</accession>
<dbReference type="Proteomes" id="UP000001037">
    <property type="component" value="Chromosome"/>
</dbReference>
<evidence type="ECO:0008006" key="3">
    <source>
        <dbReference type="Google" id="ProtNLM"/>
    </source>
</evidence>